<comment type="caution">
    <text evidence="1">The sequence shown here is derived from an EMBL/GenBank/DDBJ whole genome shotgun (WGS) entry which is preliminary data.</text>
</comment>
<organism evidence="1 2">
    <name type="scientific">Vibrio parahaemolyticus</name>
    <dbReference type="NCBI Taxonomy" id="670"/>
    <lineage>
        <taxon>Bacteria</taxon>
        <taxon>Pseudomonadati</taxon>
        <taxon>Pseudomonadota</taxon>
        <taxon>Gammaproteobacteria</taxon>
        <taxon>Vibrionales</taxon>
        <taxon>Vibrionaceae</taxon>
        <taxon>Vibrio</taxon>
    </lineage>
</organism>
<protein>
    <submittedName>
        <fullName evidence="1">Uncharacterized protein</fullName>
    </submittedName>
</protein>
<reference evidence="1 2" key="1">
    <citation type="submission" date="2020-04" db="EMBL/GenBank/DDBJ databases">
        <title>Whole-genome sequencing of Vibrio spp. from China reveals different genetic environments of blaCTX-M-14 among diverse lineages.</title>
        <authorList>
            <person name="Zheng Z."/>
            <person name="Ye L."/>
            <person name="Chen S."/>
        </authorList>
    </citation>
    <scope>NUCLEOTIDE SEQUENCE [LARGE SCALE GENOMIC DNA]</scope>
    <source>
        <strain evidence="1 2">Vb0551</strain>
    </source>
</reference>
<gene>
    <name evidence="1" type="ORF">HKB16_05180</name>
</gene>
<dbReference type="EMBL" id="JABCLB010000607">
    <property type="protein sequence ID" value="NMU82271.1"/>
    <property type="molecule type" value="Genomic_DNA"/>
</dbReference>
<name>A0A7Y0SF72_VIBPH</name>
<evidence type="ECO:0000313" key="2">
    <source>
        <dbReference type="Proteomes" id="UP000518904"/>
    </source>
</evidence>
<dbReference type="Proteomes" id="UP000518904">
    <property type="component" value="Unassembled WGS sequence"/>
</dbReference>
<accession>A0A7Y0SF72</accession>
<proteinExistence type="predicted"/>
<dbReference type="AlphaFoldDB" id="A0A7Y0SF72"/>
<feature type="non-terminal residue" evidence="1">
    <location>
        <position position="1"/>
    </location>
</feature>
<sequence>RQKVMFDNVTNGPSLPFGVYDPASSSTLGPGLSGFVAYKDGMTVKTNPIKLAWRVPRNNWHEYRQGGINMYNALGEMTKVGEDGEYVY</sequence>
<evidence type="ECO:0000313" key="1">
    <source>
        <dbReference type="EMBL" id="NMU82271.1"/>
    </source>
</evidence>
<feature type="non-terminal residue" evidence="1">
    <location>
        <position position="88"/>
    </location>
</feature>